<accession>A0AAG5CMU4</accession>
<dbReference type="Proteomes" id="UP000075880">
    <property type="component" value="Unassembled WGS sequence"/>
</dbReference>
<dbReference type="EnsemblMetazoa" id="ENSAATROPT000126">
    <property type="protein sequence ID" value="ENSAATROPP000117"/>
    <property type="gene ID" value="ENSAATROPG000100"/>
</dbReference>
<name>A0AAG5CMU4_ANOAO</name>
<protein>
    <submittedName>
        <fullName evidence="1">Uncharacterized protein</fullName>
    </submittedName>
</protein>
<evidence type="ECO:0000313" key="2">
    <source>
        <dbReference type="Proteomes" id="UP000075880"/>
    </source>
</evidence>
<dbReference type="AlphaFoldDB" id="A0AAG5CMU4"/>
<organism evidence="1 2">
    <name type="scientific">Anopheles atroparvus</name>
    <name type="common">European mosquito</name>
    <dbReference type="NCBI Taxonomy" id="41427"/>
    <lineage>
        <taxon>Eukaryota</taxon>
        <taxon>Metazoa</taxon>
        <taxon>Ecdysozoa</taxon>
        <taxon>Arthropoda</taxon>
        <taxon>Hexapoda</taxon>
        <taxon>Insecta</taxon>
        <taxon>Pterygota</taxon>
        <taxon>Neoptera</taxon>
        <taxon>Endopterygota</taxon>
        <taxon>Diptera</taxon>
        <taxon>Nematocera</taxon>
        <taxon>Culicoidea</taxon>
        <taxon>Culicidae</taxon>
        <taxon>Anophelinae</taxon>
        <taxon>Anopheles</taxon>
    </lineage>
</organism>
<proteinExistence type="predicted"/>
<evidence type="ECO:0000313" key="1">
    <source>
        <dbReference type="EnsemblMetazoa" id="ENSAATROPP000117"/>
    </source>
</evidence>
<keyword evidence="2" id="KW-1185">Reference proteome</keyword>
<sequence>MRRSCATACSSSSKQRIPTTATVALRKGLRAAASGGRGFAVDNLHVVWLFFTGLAGSGGGTSLPSLLAALPFEHFPDPKSSSSSSRPVDGCVRDQDTALSRASIAGWLPLRLTSESFRCCRFATLYTR</sequence>
<reference evidence="1" key="1">
    <citation type="submission" date="2024-04" db="UniProtKB">
        <authorList>
            <consortium name="EnsemblMetazoa"/>
        </authorList>
    </citation>
    <scope>IDENTIFICATION</scope>
    <source>
        <strain evidence="1">EBRO</strain>
    </source>
</reference>